<proteinExistence type="predicted"/>
<feature type="region of interest" description="Disordered" evidence="1">
    <location>
        <begin position="56"/>
        <end position="139"/>
    </location>
</feature>
<evidence type="ECO:0000256" key="1">
    <source>
        <dbReference type="SAM" id="MobiDB-lite"/>
    </source>
</evidence>
<protein>
    <submittedName>
        <fullName evidence="2">Uncharacterized protein</fullName>
    </submittedName>
</protein>
<keyword evidence="3" id="KW-1185">Reference proteome</keyword>
<evidence type="ECO:0000313" key="2">
    <source>
        <dbReference type="EMBL" id="KAF9964151.1"/>
    </source>
</evidence>
<feature type="compositionally biased region" description="Acidic residues" evidence="1">
    <location>
        <begin position="59"/>
        <end position="73"/>
    </location>
</feature>
<accession>A0A9P6J7P4</accession>
<dbReference type="EMBL" id="JAAAHY010000400">
    <property type="protein sequence ID" value="KAF9964151.1"/>
    <property type="molecule type" value="Genomic_DNA"/>
</dbReference>
<dbReference type="AlphaFoldDB" id="A0A9P6J7P4"/>
<feature type="compositionally biased region" description="Acidic residues" evidence="1">
    <location>
        <begin position="80"/>
        <end position="89"/>
    </location>
</feature>
<feature type="compositionally biased region" description="Basic and acidic residues" evidence="1">
    <location>
        <begin position="121"/>
        <end position="139"/>
    </location>
</feature>
<organism evidence="2 3">
    <name type="scientific">Mortierella alpina</name>
    <name type="common">Oleaginous fungus</name>
    <name type="synonym">Mortierella renispora</name>
    <dbReference type="NCBI Taxonomy" id="64518"/>
    <lineage>
        <taxon>Eukaryota</taxon>
        <taxon>Fungi</taxon>
        <taxon>Fungi incertae sedis</taxon>
        <taxon>Mucoromycota</taxon>
        <taxon>Mortierellomycotina</taxon>
        <taxon>Mortierellomycetes</taxon>
        <taxon>Mortierellales</taxon>
        <taxon>Mortierellaceae</taxon>
        <taxon>Mortierella</taxon>
    </lineage>
</organism>
<gene>
    <name evidence="2" type="ORF">BGZ70_006893</name>
</gene>
<sequence>MVIIKYARATSSYYSFYSRKRYVQAVGRSRGSGRHHSGWRVIDYSTMRKCGFEEATIPEIEEDDQDEDEDPGAEEGRGGEDDEDDEDENSNPLRARTFIKSLHQTFKGKPVAQATESEPGPVRKDKDTFEGGETVHDQEERLRFEGFEGMAKKHEQVRRFLAVSQDLSGWYSSHRNKKANYEDSATRTSTL</sequence>
<evidence type="ECO:0000313" key="3">
    <source>
        <dbReference type="Proteomes" id="UP000738359"/>
    </source>
</evidence>
<reference evidence="2" key="1">
    <citation type="journal article" date="2020" name="Fungal Divers.">
        <title>Resolving the Mortierellaceae phylogeny through synthesis of multi-gene phylogenetics and phylogenomics.</title>
        <authorList>
            <person name="Vandepol N."/>
            <person name="Liber J."/>
            <person name="Desiro A."/>
            <person name="Na H."/>
            <person name="Kennedy M."/>
            <person name="Barry K."/>
            <person name="Grigoriev I.V."/>
            <person name="Miller A.N."/>
            <person name="O'Donnell K."/>
            <person name="Stajich J.E."/>
            <person name="Bonito G."/>
        </authorList>
    </citation>
    <scope>NUCLEOTIDE SEQUENCE</scope>
    <source>
        <strain evidence="2">CK1249</strain>
    </source>
</reference>
<comment type="caution">
    <text evidence="2">The sequence shown here is derived from an EMBL/GenBank/DDBJ whole genome shotgun (WGS) entry which is preliminary data.</text>
</comment>
<feature type="region of interest" description="Disordered" evidence="1">
    <location>
        <begin position="169"/>
        <end position="191"/>
    </location>
</feature>
<name>A0A9P6J7P4_MORAP</name>
<dbReference type="Proteomes" id="UP000738359">
    <property type="component" value="Unassembled WGS sequence"/>
</dbReference>